<proteinExistence type="predicted"/>
<reference evidence="1" key="1">
    <citation type="submission" date="2018-05" db="EMBL/GenBank/DDBJ databases">
        <authorList>
            <person name="Lanie J.A."/>
            <person name="Ng W.-L."/>
            <person name="Kazmierczak K.M."/>
            <person name="Andrzejewski T.M."/>
            <person name="Davidsen T.M."/>
            <person name="Wayne K.J."/>
            <person name="Tettelin H."/>
            <person name="Glass J.I."/>
            <person name="Rusch D."/>
            <person name="Podicherti R."/>
            <person name="Tsui H.-C.T."/>
            <person name="Winkler M.E."/>
        </authorList>
    </citation>
    <scope>NUCLEOTIDE SEQUENCE</scope>
</reference>
<sequence>MLEGDTESSRTWRDQNDVYWSRAFERPV</sequence>
<dbReference type="AlphaFoldDB" id="A0A382YW22"/>
<dbReference type="EMBL" id="UINC01178726">
    <property type="protein sequence ID" value="SVD87045.1"/>
    <property type="molecule type" value="Genomic_DNA"/>
</dbReference>
<accession>A0A382YW22</accession>
<gene>
    <name evidence="1" type="ORF">METZ01_LOCUS439899</name>
</gene>
<organism evidence="1">
    <name type="scientific">marine metagenome</name>
    <dbReference type="NCBI Taxonomy" id="408172"/>
    <lineage>
        <taxon>unclassified sequences</taxon>
        <taxon>metagenomes</taxon>
        <taxon>ecological metagenomes</taxon>
    </lineage>
</organism>
<protein>
    <submittedName>
        <fullName evidence="1">Uncharacterized protein</fullName>
    </submittedName>
</protein>
<feature type="non-terminal residue" evidence="1">
    <location>
        <position position="28"/>
    </location>
</feature>
<name>A0A382YW22_9ZZZZ</name>
<evidence type="ECO:0000313" key="1">
    <source>
        <dbReference type="EMBL" id="SVD87045.1"/>
    </source>
</evidence>